<evidence type="ECO:0000313" key="9">
    <source>
        <dbReference type="EMBL" id="VDL60599.1"/>
    </source>
</evidence>
<dbReference type="GO" id="GO:0016192">
    <property type="term" value="P:vesicle-mediated transport"/>
    <property type="evidence" value="ECO:0007669"/>
    <property type="project" value="UniProtKB-KW"/>
</dbReference>
<keyword evidence="4" id="KW-0931">ER-Golgi transport</keyword>
<dbReference type="InterPro" id="IPR011990">
    <property type="entry name" value="TPR-like_helical_dom_sf"/>
</dbReference>
<proteinExistence type="inferred from homology"/>
<dbReference type="PANTHER" id="PTHR13768:SF2">
    <property type="entry name" value="GAMMA-SOLUBLE NSF ATTACHMENT PROTEIN"/>
    <property type="match status" value="1"/>
</dbReference>
<name>A0A0R3SSK4_HYMDI</name>
<dbReference type="SUPFAM" id="SSF48452">
    <property type="entry name" value="TPR-like"/>
    <property type="match status" value="1"/>
</dbReference>
<evidence type="ECO:0000256" key="5">
    <source>
        <dbReference type="ARBA" id="ARBA00022927"/>
    </source>
</evidence>
<reference evidence="11" key="1">
    <citation type="submission" date="2017-02" db="UniProtKB">
        <authorList>
            <consortium name="WormBaseParasite"/>
        </authorList>
    </citation>
    <scope>IDENTIFICATION</scope>
</reference>
<keyword evidence="3" id="KW-0813">Transport</keyword>
<dbReference type="PANTHER" id="PTHR13768">
    <property type="entry name" value="SOLUBLE NSF ATTACHMENT PROTEIN SNAP"/>
    <property type="match status" value="1"/>
</dbReference>
<accession>A0A0R3SSK4</accession>
<dbReference type="GO" id="GO:0006886">
    <property type="term" value="P:intracellular protein transport"/>
    <property type="evidence" value="ECO:0007669"/>
    <property type="project" value="InterPro"/>
</dbReference>
<dbReference type="WBParaSite" id="HDID_0000828301-mRNA-1">
    <property type="protein sequence ID" value="HDID_0000828301-mRNA-1"/>
    <property type="gene ID" value="HDID_0000828301"/>
</dbReference>
<evidence type="ECO:0000256" key="4">
    <source>
        <dbReference type="ARBA" id="ARBA00022892"/>
    </source>
</evidence>
<gene>
    <name evidence="9" type="ORF">HDID_LOCUS8281</name>
</gene>
<sequence>MKTSFLKWSPDVDSAVDYYTKAAVIYRNFKKSQEAADLYIKIADLHAQNGSFFHCAKAYESAALLYRDLNDYYKVIDCLETAGRIMRQNGIPDSATTLYSKGAKLLETAKPEDSAHFYGLAAETSELEEKYLQAADFATQAARVWVRMRRFKEADEQLRRAMHLAASDTSDEATQTAYKVSGKAVVALVIIKLVQEDSVAANKVYGEAMEKYRFGETDDAMAVARLIQVYESYDPAAASEALSQPTFRNLETEFARLARTIKFPEGFGGQESMATGAPVNSEELEDIC</sequence>
<dbReference type="InterPro" id="IPR000744">
    <property type="entry name" value="NSF_attach"/>
</dbReference>
<evidence type="ECO:0000313" key="11">
    <source>
        <dbReference type="WBParaSite" id="HDID_0000828301-mRNA-1"/>
    </source>
</evidence>
<dbReference type="OrthoDB" id="26569at2759"/>
<reference evidence="9 10" key="2">
    <citation type="submission" date="2018-11" db="EMBL/GenBank/DDBJ databases">
        <authorList>
            <consortium name="Pathogen Informatics"/>
        </authorList>
    </citation>
    <scope>NUCLEOTIDE SEQUENCE [LARGE SCALE GENOMIC DNA]</scope>
</reference>
<dbReference type="GO" id="GO:0019905">
    <property type="term" value="F:syntaxin binding"/>
    <property type="evidence" value="ECO:0007669"/>
    <property type="project" value="TreeGrafter"/>
</dbReference>
<evidence type="ECO:0000256" key="8">
    <source>
        <dbReference type="ARBA" id="ARBA00042485"/>
    </source>
</evidence>
<dbReference type="Proteomes" id="UP000274504">
    <property type="component" value="Unassembled WGS sequence"/>
</dbReference>
<evidence type="ECO:0000313" key="10">
    <source>
        <dbReference type="Proteomes" id="UP000274504"/>
    </source>
</evidence>
<dbReference type="AlphaFoldDB" id="A0A0R3SSK4"/>
<dbReference type="GO" id="GO:0031201">
    <property type="term" value="C:SNARE complex"/>
    <property type="evidence" value="ECO:0007669"/>
    <property type="project" value="TreeGrafter"/>
</dbReference>
<dbReference type="EMBL" id="UYSG01011056">
    <property type="protein sequence ID" value="VDL60599.1"/>
    <property type="molecule type" value="Genomic_DNA"/>
</dbReference>
<dbReference type="GO" id="GO:0005774">
    <property type="term" value="C:vacuolar membrane"/>
    <property type="evidence" value="ECO:0007669"/>
    <property type="project" value="TreeGrafter"/>
</dbReference>
<evidence type="ECO:0000256" key="7">
    <source>
        <dbReference type="ARBA" id="ARBA00040047"/>
    </source>
</evidence>
<evidence type="ECO:0000256" key="1">
    <source>
        <dbReference type="ARBA" id="ARBA00004170"/>
    </source>
</evidence>
<evidence type="ECO:0000256" key="3">
    <source>
        <dbReference type="ARBA" id="ARBA00022448"/>
    </source>
</evidence>
<dbReference type="Gene3D" id="1.25.40.10">
    <property type="entry name" value="Tetratricopeptide repeat domain"/>
    <property type="match status" value="1"/>
</dbReference>
<keyword evidence="5" id="KW-0653">Protein transport</keyword>
<protein>
    <recommendedName>
        <fullName evidence="7">Gamma-soluble NSF attachment protein</fullName>
    </recommendedName>
    <alternativeName>
        <fullName evidence="8">N-ethylmaleimide-sensitive factor attachment protein gamma</fullName>
    </alternativeName>
</protein>
<dbReference type="GO" id="GO:0005483">
    <property type="term" value="F:soluble NSF attachment protein activity"/>
    <property type="evidence" value="ECO:0007669"/>
    <property type="project" value="TreeGrafter"/>
</dbReference>
<evidence type="ECO:0000256" key="6">
    <source>
        <dbReference type="ARBA" id="ARBA00023136"/>
    </source>
</evidence>
<keyword evidence="6" id="KW-0472">Membrane</keyword>
<dbReference type="Pfam" id="PF14938">
    <property type="entry name" value="SNAP"/>
    <property type="match status" value="1"/>
</dbReference>
<comment type="subcellular location">
    <subcellularLocation>
        <location evidence="1">Membrane</location>
        <topology evidence="1">Peripheral membrane protein</topology>
    </subcellularLocation>
</comment>
<evidence type="ECO:0000256" key="2">
    <source>
        <dbReference type="ARBA" id="ARBA00010050"/>
    </source>
</evidence>
<comment type="similarity">
    <text evidence="2">Belongs to the SNAP family.</text>
</comment>
<organism evidence="11">
    <name type="scientific">Hymenolepis diminuta</name>
    <name type="common">Rat tapeworm</name>
    <dbReference type="NCBI Taxonomy" id="6216"/>
    <lineage>
        <taxon>Eukaryota</taxon>
        <taxon>Metazoa</taxon>
        <taxon>Spiralia</taxon>
        <taxon>Lophotrochozoa</taxon>
        <taxon>Platyhelminthes</taxon>
        <taxon>Cestoda</taxon>
        <taxon>Eucestoda</taxon>
        <taxon>Cyclophyllidea</taxon>
        <taxon>Hymenolepididae</taxon>
        <taxon>Hymenolepis</taxon>
    </lineage>
</organism>
<dbReference type="STRING" id="6216.A0A0R3SSK4"/>